<gene>
    <name evidence="4" type="ORF">K444DRAFT_663133</name>
</gene>
<dbReference type="OrthoDB" id="4770059at2759"/>
<reference evidence="4 5" key="1">
    <citation type="submission" date="2016-04" db="EMBL/GenBank/DDBJ databases">
        <title>A degradative enzymes factory behind the ericoid mycorrhizal symbiosis.</title>
        <authorList>
            <consortium name="DOE Joint Genome Institute"/>
            <person name="Martino E."/>
            <person name="Morin E."/>
            <person name="Grelet G."/>
            <person name="Kuo A."/>
            <person name="Kohler A."/>
            <person name="Daghino S."/>
            <person name="Barry K."/>
            <person name="Choi C."/>
            <person name="Cichocki N."/>
            <person name="Clum A."/>
            <person name="Copeland A."/>
            <person name="Hainaut M."/>
            <person name="Haridas S."/>
            <person name="Labutti K."/>
            <person name="Lindquist E."/>
            <person name="Lipzen A."/>
            <person name="Khouja H.-R."/>
            <person name="Murat C."/>
            <person name="Ohm R."/>
            <person name="Olson A."/>
            <person name="Spatafora J."/>
            <person name="Veneault-Fourrey C."/>
            <person name="Henrissat B."/>
            <person name="Grigoriev I."/>
            <person name="Martin F."/>
            <person name="Perotto S."/>
        </authorList>
    </citation>
    <scope>NUCLEOTIDE SEQUENCE [LARGE SCALE GENOMIC DNA]</scope>
    <source>
        <strain evidence="4 5">E</strain>
    </source>
</reference>
<keyword evidence="5" id="KW-1185">Reference proteome</keyword>
<evidence type="ECO:0000256" key="2">
    <source>
        <dbReference type="SAM" id="MobiDB-lite"/>
    </source>
</evidence>
<dbReference type="AlphaFoldDB" id="A0A2J6TCU9"/>
<dbReference type="EMBL" id="KZ613788">
    <property type="protein sequence ID" value="PMD60802.1"/>
    <property type="molecule type" value="Genomic_DNA"/>
</dbReference>
<dbReference type="InParanoid" id="A0A2J6TCU9"/>
<name>A0A2J6TCU9_9HELO</name>
<dbReference type="RefSeq" id="XP_024737706.1">
    <property type="nucleotide sequence ID" value="XM_024886788.1"/>
</dbReference>
<evidence type="ECO:0000256" key="3">
    <source>
        <dbReference type="SAM" id="Phobius"/>
    </source>
</evidence>
<evidence type="ECO:0000256" key="1">
    <source>
        <dbReference type="SAM" id="Coils"/>
    </source>
</evidence>
<keyword evidence="1" id="KW-0175">Coiled coil</keyword>
<keyword evidence="3" id="KW-0472">Membrane</keyword>
<feature type="transmembrane region" description="Helical" evidence="3">
    <location>
        <begin position="230"/>
        <end position="251"/>
    </location>
</feature>
<evidence type="ECO:0000313" key="4">
    <source>
        <dbReference type="EMBL" id="PMD60802.1"/>
    </source>
</evidence>
<feature type="compositionally biased region" description="Low complexity" evidence="2">
    <location>
        <begin position="192"/>
        <end position="204"/>
    </location>
</feature>
<evidence type="ECO:0000313" key="5">
    <source>
        <dbReference type="Proteomes" id="UP000235371"/>
    </source>
</evidence>
<feature type="coiled-coil region" evidence="1">
    <location>
        <begin position="365"/>
        <end position="396"/>
    </location>
</feature>
<organism evidence="4 5">
    <name type="scientific">Hyaloscypha bicolor E</name>
    <dbReference type="NCBI Taxonomy" id="1095630"/>
    <lineage>
        <taxon>Eukaryota</taxon>
        <taxon>Fungi</taxon>
        <taxon>Dikarya</taxon>
        <taxon>Ascomycota</taxon>
        <taxon>Pezizomycotina</taxon>
        <taxon>Leotiomycetes</taxon>
        <taxon>Helotiales</taxon>
        <taxon>Hyaloscyphaceae</taxon>
        <taxon>Hyaloscypha</taxon>
        <taxon>Hyaloscypha bicolor</taxon>
    </lineage>
</organism>
<feature type="region of interest" description="Disordered" evidence="2">
    <location>
        <begin position="329"/>
        <end position="365"/>
    </location>
</feature>
<keyword evidence="3" id="KW-1133">Transmembrane helix</keyword>
<sequence>MSNVWTNRGTITTTFTPPSSCFTTTFDTVVTEMSFFHVAHWGGYGKGYGGSCYPSSASTVTFGTAASESAFGNYYYSPAFICPAGWTTAKSLSVDPSSGLTTSTGVSAYLCCPSGLAWSYAGYAPYHQCAVTTIPGNVLYNVTLTDAGLSYASLSISAVTSAVVSCDGIPILYDQADLASFQRVLSTTTSSSQTQSSSISKMSSIPPPTGTPSGNSGPTGSKGLSSGAKAGMAIAAVLVVFAIFLFLFLFIRRHRKQQATQRSEHAATSTAEADEKGVVVSEFPTSANKHELPSPYHQNQELESPDNRAKYSMGHELHAPVPSELGSYGPPSGPIAQESSASNLRSPVSHKAVPTEIAKDDDPELERMKAEIEALRVEKERRLQDLEGRERELSRAIVAKSRTEMRGNLG</sequence>
<dbReference type="GeneID" id="36594865"/>
<protein>
    <submittedName>
        <fullName evidence="4">Uncharacterized protein</fullName>
    </submittedName>
</protein>
<accession>A0A2J6TCU9</accession>
<dbReference type="Proteomes" id="UP000235371">
    <property type="component" value="Unassembled WGS sequence"/>
</dbReference>
<feature type="compositionally biased region" description="Polar residues" evidence="2">
    <location>
        <begin position="337"/>
        <end position="346"/>
    </location>
</feature>
<feature type="region of interest" description="Disordered" evidence="2">
    <location>
        <begin position="192"/>
        <end position="225"/>
    </location>
</feature>
<keyword evidence="3" id="KW-0812">Transmembrane</keyword>
<feature type="compositionally biased region" description="Low complexity" evidence="2">
    <location>
        <begin position="211"/>
        <end position="225"/>
    </location>
</feature>
<proteinExistence type="predicted"/>